<protein>
    <recommendedName>
        <fullName evidence="3">Lipoprotein</fullName>
    </recommendedName>
</protein>
<reference evidence="1 2" key="1">
    <citation type="submission" date="2019-12" db="EMBL/GenBank/DDBJ databases">
        <title>Strain KN286 was isolated from seawater, which was collected from Caroline Seamount in the tropical western Pacific.</title>
        <authorList>
            <person name="Wang Q."/>
        </authorList>
    </citation>
    <scope>NUCLEOTIDE SEQUENCE [LARGE SCALE GENOMIC DNA]</scope>
    <source>
        <strain evidence="1 2">KN286</strain>
    </source>
</reference>
<evidence type="ECO:0000313" key="1">
    <source>
        <dbReference type="EMBL" id="MXU65954.1"/>
    </source>
</evidence>
<dbReference type="AlphaFoldDB" id="A0A6B0TY20"/>
<accession>A0A6B0TY20</accession>
<dbReference type="Proteomes" id="UP000436016">
    <property type="component" value="Unassembled WGS sequence"/>
</dbReference>
<organism evidence="1 2">
    <name type="scientific">Oceanomicrobium pacificus</name>
    <dbReference type="NCBI Taxonomy" id="2692916"/>
    <lineage>
        <taxon>Bacteria</taxon>
        <taxon>Pseudomonadati</taxon>
        <taxon>Pseudomonadota</taxon>
        <taxon>Alphaproteobacteria</taxon>
        <taxon>Rhodobacterales</taxon>
        <taxon>Paracoccaceae</taxon>
        <taxon>Oceanomicrobium</taxon>
    </lineage>
</organism>
<evidence type="ECO:0008006" key="3">
    <source>
        <dbReference type="Google" id="ProtNLM"/>
    </source>
</evidence>
<dbReference type="RefSeq" id="WP_160854896.1">
    <property type="nucleotide sequence ID" value="NZ_WUWG01000003.1"/>
</dbReference>
<comment type="caution">
    <text evidence="1">The sequence shown here is derived from an EMBL/GenBank/DDBJ whole genome shotgun (WGS) entry which is preliminary data.</text>
</comment>
<name>A0A6B0TY20_9RHOB</name>
<keyword evidence="2" id="KW-1185">Reference proteome</keyword>
<dbReference type="PROSITE" id="PS51257">
    <property type="entry name" value="PROKAR_LIPOPROTEIN"/>
    <property type="match status" value="1"/>
</dbReference>
<gene>
    <name evidence="1" type="ORF">GSH16_10875</name>
</gene>
<dbReference type="EMBL" id="WUWG01000003">
    <property type="protein sequence ID" value="MXU65954.1"/>
    <property type="molecule type" value="Genomic_DNA"/>
</dbReference>
<evidence type="ECO:0000313" key="2">
    <source>
        <dbReference type="Proteomes" id="UP000436016"/>
    </source>
</evidence>
<proteinExistence type="predicted"/>
<sequence>MKIYFAAAATCLLGACTTGNVGSDLADIEEGAPVPEEVLAVAAPYQDLSAVILRPEDGCFWYRYVGPVETTLLPLRTTAGRHICTRSQSVTS</sequence>